<dbReference type="InterPro" id="IPR051533">
    <property type="entry name" value="WaaL-like"/>
</dbReference>
<dbReference type="RefSeq" id="WP_252441726.1">
    <property type="nucleotide sequence ID" value="NZ_JAGSOV010000050.1"/>
</dbReference>
<keyword evidence="4 5" id="KW-0472">Membrane</keyword>
<dbReference type="PANTHER" id="PTHR37422">
    <property type="entry name" value="TEICHURONIC ACID BIOSYNTHESIS PROTEIN TUAE"/>
    <property type="match status" value="1"/>
</dbReference>
<feature type="transmembrane region" description="Helical" evidence="5">
    <location>
        <begin position="279"/>
        <end position="295"/>
    </location>
</feature>
<keyword evidence="8" id="KW-1185">Reference proteome</keyword>
<evidence type="ECO:0000256" key="5">
    <source>
        <dbReference type="SAM" id="Phobius"/>
    </source>
</evidence>
<reference evidence="7" key="1">
    <citation type="submission" date="2021-04" db="EMBL/GenBank/DDBJ databases">
        <title>Pseudonocardia sp. nov., isolated from sandy soil of mangrove forest.</title>
        <authorList>
            <person name="Zan Z."/>
            <person name="Huang R."/>
            <person name="Liu W."/>
        </authorList>
    </citation>
    <scope>NUCLEOTIDE SEQUENCE</scope>
    <source>
        <strain evidence="7">S2-4</strain>
    </source>
</reference>
<feature type="transmembrane region" description="Helical" evidence="5">
    <location>
        <begin position="301"/>
        <end position="317"/>
    </location>
</feature>
<proteinExistence type="predicted"/>
<evidence type="ECO:0000256" key="2">
    <source>
        <dbReference type="ARBA" id="ARBA00022692"/>
    </source>
</evidence>
<keyword evidence="3 5" id="KW-1133">Transmembrane helix</keyword>
<feature type="transmembrane region" description="Helical" evidence="5">
    <location>
        <begin position="324"/>
        <end position="341"/>
    </location>
</feature>
<feature type="transmembrane region" description="Helical" evidence="5">
    <location>
        <begin position="196"/>
        <end position="216"/>
    </location>
</feature>
<feature type="transmembrane region" description="Helical" evidence="5">
    <location>
        <begin position="140"/>
        <end position="160"/>
    </location>
</feature>
<feature type="transmembrane region" description="Helical" evidence="5">
    <location>
        <begin position="464"/>
        <end position="483"/>
    </location>
</feature>
<dbReference type="PANTHER" id="PTHR37422:SF23">
    <property type="entry name" value="TEICHURONIC ACID BIOSYNTHESIS PROTEIN TUAE"/>
    <property type="match status" value="1"/>
</dbReference>
<accession>A0ABT1A4Z4</accession>
<feature type="transmembrane region" description="Helical" evidence="5">
    <location>
        <begin position="526"/>
        <end position="549"/>
    </location>
</feature>
<sequence>MSSPGPGPLTTGGITVSIALPPLPFSGAPAIERRRVELGGGTLLVALGSLVLLALFVGTSTATLVVAAILAVALVIAAVLVPAVALALLVVGEFANVSGVLVAHGLPGVFTPLLGVGLLSALVATRSAENRARLASVPRAPAVLLAVYIAAVMPAVLISSDAAATAEKVQELWVDGLFLVLVLVLARLVERPWAVAAMIVLPLVAIAAMTVLNQLFLQETEGFWGFARISKALGEMTTTPRYAGPMEDSNFWGRVLILGLPMALALAHRAVAAKRGLPATGWVVSIALLLGAVYLTQSRGTLITAAVATIVWVIASGPTVRKRALLTLPVLAFVLLLPGIGDRLVNVSEAFEDAPAYSKDPSIVERGVAGQIAGQIWREHPLLGTGLATFASELDDYAARRPDLLIGVTTATHNLYLEILSETGVVGLAGWIVLIGGCLLLSVRSIVRLAGAPRDGPDGAPTRALAAATLAAVVAWSLASLFLHLSLVRTLWVVLALTGLLYTLTREKYAPSGSALVAARTATRGLRTGLGVSAVLVVAGAAVGGAILYNLSELTYTARATQTLVPAAGTYYSYGLDIRSRRPVMPAYAAMIQGEQSRSVLKVDAEPATGLVAFVGTGGSEQEAKARVDAAIAAAPSALRQYGADRQYDMVEVSPAEVEVERVFPRQALLLAGGAVVLELLFCLAVLRLARRQTR</sequence>
<evidence type="ECO:0000313" key="8">
    <source>
        <dbReference type="Proteomes" id="UP001165283"/>
    </source>
</evidence>
<feature type="transmembrane region" description="Helical" evidence="5">
    <location>
        <begin position="424"/>
        <end position="443"/>
    </location>
</feature>
<evidence type="ECO:0000256" key="1">
    <source>
        <dbReference type="ARBA" id="ARBA00004141"/>
    </source>
</evidence>
<feature type="transmembrane region" description="Helical" evidence="5">
    <location>
        <begin position="38"/>
        <end position="57"/>
    </location>
</feature>
<feature type="transmembrane region" description="Helical" evidence="5">
    <location>
        <begin position="172"/>
        <end position="189"/>
    </location>
</feature>
<feature type="transmembrane region" description="Helical" evidence="5">
    <location>
        <begin position="109"/>
        <end position="128"/>
    </location>
</feature>
<dbReference type="InterPro" id="IPR007016">
    <property type="entry name" value="O-antigen_ligase-rel_domated"/>
</dbReference>
<name>A0ABT1A4Z4_9PSEU</name>
<gene>
    <name evidence="7" type="ORF">KDL28_23730</name>
</gene>
<feature type="transmembrane region" description="Helical" evidence="5">
    <location>
        <begin position="251"/>
        <end position="267"/>
    </location>
</feature>
<evidence type="ECO:0000313" key="7">
    <source>
        <dbReference type="EMBL" id="MCO1658076.1"/>
    </source>
</evidence>
<organism evidence="7 8">
    <name type="scientific">Pseudonocardia humida</name>
    <dbReference type="NCBI Taxonomy" id="2800819"/>
    <lineage>
        <taxon>Bacteria</taxon>
        <taxon>Bacillati</taxon>
        <taxon>Actinomycetota</taxon>
        <taxon>Actinomycetes</taxon>
        <taxon>Pseudonocardiales</taxon>
        <taxon>Pseudonocardiaceae</taxon>
        <taxon>Pseudonocardia</taxon>
    </lineage>
</organism>
<evidence type="ECO:0000259" key="6">
    <source>
        <dbReference type="Pfam" id="PF04932"/>
    </source>
</evidence>
<dbReference type="Pfam" id="PF04932">
    <property type="entry name" value="Wzy_C"/>
    <property type="match status" value="1"/>
</dbReference>
<keyword evidence="7" id="KW-0436">Ligase</keyword>
<feature type="domain" description="O-antigen ligase-related" evidence="6">
    <location>
        <begin position="285"/>
        <end position="432"/>
    </location>
</feature>
<protein>
    <submittedName>
        <fullName evidence="7">O-antigen ligase family protein</fullName>
    </submittedName>
</protein>
<feature type="transmembrane region" description="Helical" evidence="5">
    <location>
        <begin position="489"/>
        <end position="505"/>
    </location>
</feature>
<evidence type="ECO:0000256" key="4">
    <source>
        <dbReference type="ARBA" id="ARBA00023136"/>
    </source>
</evidence>
<feature type="transmembrane region" description="Helical" evidence="5">
    <location>
        <begin position="668"/>
        <end position="690"/>
    </location>
</feature>
<evidence type="ECO:0000256" key="3">
    <source>
        <dbReference type="ARBA" id="ARBA00022989"/>
    </source>
</evidence>
<dbReference type="GO" id="GO:0016874">
    <property type="term" value="F:ligase activity"/>
    <property type="evidence" value="ECO:0007669"/>
    <property type="project" value="UniProtKB-KW"/>
</dbReference>
<dbReference type="EMBL" id="JAGSOV010000050">
    <property type="protein sequence ID" value="MCO1658076.1"/>
    <property type="molecule type" value="Genomic_DNA"/>
</dbReference>
<keyword evidence="2 5" id="KW-0812">Transmembrane</keyword>
<dbReference type="Proteomes" id="UP001165283">
    <property type="component" value="Unassembled WGS sequence"/>
</dbReference>
<feature type="transmembrane region" description="Helical" evidence="5">
    <location>
        <begin position="64"/>
        <end position="89"/>
    </location>
</feature>
<comment type="caution">
    <text evidence="7">The sequence shown here is derived from an EMBL/GenBank/DDBJ whole genome shotgun (WGS) entry which is preliminary data.</text>
</comment>
<comment type="subcellular location">
    <subcellularLocation>
        <location evidence="1">Membrane</location>
        <topology evidence="1">Multi-pass membrane protein</topology>
    </subcellularLocation>
</comment>